<comment type="similarity">
    <text evidence="6">Belongs to the ABC-4 integral membrane protein family.</text>
</comment>
<feature type="domain" description="ABC3 transporter permease C-terminal" evidence="8">
    <location>
        <begin position="254"/>
        <end position="375"/>
    </location>
</feature>
<feature type="transmembrane region" description="Helical" evidence="7">
    <location>
        <begin position="396"/>
        <end position="417"/>
    </location>
</feature>
<dbReference type="EMBL" id="JBHUKR010000001">
    <property type="protein sequence ID" value="MFD2414738.1"/>
    <property type="molecule type" value="Genomic_DNA"/>
</dbReference>
<evidence type="ECO:0000256" key="4">
    <source>
        <dbReference type="ARBA" id="ARBA00022989"/>
    </source>
</evidence>
<proteinExistence type="inferred from homology"/>
<evidence type="ECO:0000256" key="5">
    <source>
        <dbReference type="ARBA" id="ARBA00023136"/>
    </source>
</evidence>
<feature type="transmembrane region" description="Helical" evidence="7">
    <location>
        <begin position="429"/>
        <end position="452"/>
    </location>
</feature>
<dbReference type="PANTHER" id="PTHR30572">
    <property type="entry name" value="MEMBRANE COMPONENT OF TRANSPORTER-RELATED"/>
    <property type="match status" value="1"/>
</dbReference>
<dbReference type="Proteomes" id="UP001597417">
    <property type="component" value="Unassembled WGS sequence"/>
</dbReference>
<accession>A0ABW5FI96</accession>
<dbReference type="InterPro" id="IPR025857">
    <property type="entry name" value="MacB_PCD"/>
</dbReference>
<keyword evidence="3 7" id="KW-0812">Transmembrane</keyword>
<protein>
    <submittedName>
        <fullName evidence="10">ABC transporter permease</fullName>
    </submittedName>
</protein>
<evidence type="ECO:0000313" key="10">
    <source>
        <dbReference type="EMBL" id="MFD2414738.1"/>
    </source>
</evidence>
<dbReference type="Pfam" id="PF12704">
    <property type="entry name" value="MacB_PCD"/>
    <property type="match status" value="2"/>
</dbReference>
<keyword evidence="11" id="KW-1185">Reference proteome</keyword>
<feature type="domain" description="MacB-like periplasmic core" evidence="9">
    <location>
        <begin position="485"/>
        <end position="684"/>
    </location>
</feature>
<dbReference type="InterPro" id="IPR003838">
    <property type="entry name" value="ABC3_permease_C"/>
</dbReference>
<keyword evidence="4 7" id="KW-1133">Transmembrane helix</keyword>
<feature type="transmembrane region" description="Helical" evidence="7">
    <location>
        <begin position="303"/>
        <end position="325"/>
    </location>
</feature>
<feature type="domain" description="ABC3 transporter permease C-terminal" evidence="8">
    <location>
        <begin position="718"/>
        <end position="835"/>
    </location>
</feature>
<feature type="transmembrane region" description="Helical" evidence="7">
    <location>
        <begin position="251"/>
        <end position="276"/>
    </location>
</feature>
<comment type="subcellular location">
    <subcellularLocation>
        <location evidence="1">Cell membrane</location>
        <topology evidence="1">Multi-pass membrane protein</topology>
    </subcellularLocation>
</comment>
<feature type="transmembrane region" description="Helical" evidence="7">
    <location>
        <begin position="761"/>
        <end position="790"/>
    </location>
</feature>
<reference evidence="11" key="1">
    <citation type="journal article" date="2019" name="Int. J. Syst. Evol. Microbiol.">
        <title>The Global Catalogue of Microorganisms (GCM) 10K type strain sequencing project: providing services to taxonomists for standard genome sequencing and annotation.</title>
        <authorList>
            <consortium name="The Broad Institute Genomics Platform"/>
            <consortium name="The Broad Institute Genome Sequencing Center for Infectious Disease"/>
            <person name="Wu L."/>
            <person name="Ma J."/>
        </authorList>
    </citation>
    <scope>NUCLEOTIDE SEQUENCE [LARGE SCALE GENOMIC DNA]</scope>
    <source>
        <strain evidence="11">CGMCC 4.7645</strain>
    </source>
</reference>
<evidence type="ECO:0000256" key="6">
    <source>
        <dbReference type="ARBA" id="ARBA00038076"/>
    </source>
</evidence>
<organism evidence="10 11">
    <name type="scientific">Amycolatopsis pigmentata</name>
    <dbReference type="NCBI Taxonomy" id="450801"/>
    <lineage>
        <taxon>Bacteria</taxon>
        <taxon>Bacillati</taxon>
        <taxon>Actinomycetota</taxon>
        <taxon>Actinomycetes</taxon>
        <taxon>Pseudonocardiales</taxon>
        <taxon>Pseudonocardiaceae</taxon>
        <taxon>Amycolatopsis</taxon>
    </lineage>
</organism>
<evidence type="ECO:0000256" key="1">
    <source>
        <dbReference type="ARBA" id="ARBA00004651"/>
    </source>
</evidence>
<evidence type="ECO:0000256" key="7">
    <source>
        <dbReference type="SAM" id="Phobius"/>
    </source>
</evidence>
<dbReference type="RefSeq" id="WP_378260000.1">
    <property type="nucleotide sequence ID" value="NZ_JBHUKR010000001.1"/>
</dbReference>
<feature type="transmembrane region" description="Helical" evidence="7">
    <location>
        <begin position="16"/>
        <end position="35"/>
    </location>
</feature>
<comment type="caution">
    <text evidence="10">The sequence shown here is derived from an EMBL/GenBank/DDBJ whole genome shotgun (WGS) entry which is preliminary data.</text>
</comment>
<evidence type="ECO:0000259" key="9">
    <source>
        <dbReference type="Pfam" id="PF12704"/>
    </source>
</evidence>
<dbReference type="InterPro" id="IPR050250">
    <property type="entry name" value="Macrolide_Exporter_MacB"/>
</dbReference>
<keyword evidence="2" id="KW-1003">Cell membrane</keyword>
<evidence type="ECO:0000259" key="8">
    <source>
        <dbReference type="Pfam" id="PF02687"/>
    </source>
</evidence>
<keyword evidence="5 7" id="KW-0472">Membrane</keyword>
<sequence length="843" mass="87382">MVKTTLAGIKSRFGRLLLSSIAIIIGVAFVTGTLITGNGLDQSMRENFARQTRGVDVQVSADGVDEITPAVLDQIRKVPGVAAADGRTQTRLPLINSKGKAVEVTGYSLEGDSRLREFDLLQGRFPAKADEIAIDPSAKTTFNLAVGQKMSLLGKNNEPVPMTIVGVFSQGTSSATLYGQYVVLTPDALLAYATQPGFSSAVVAADTGVNQDELAKRIAAAVPHTKTMTGAEYTNETLISAGKGSASVTQFLLVFALISLVVAGMVIYNTFTILIAQRTRELALLRCVGAHRDQVFRSVLTEAVLMGLFASAIGFAAGIGTSALLQRLVASVGPGAGGSAVRVPITPSVVVASFAVGVVVTVLSAVVPAWRATRVAPLAALRSLPDGKNEVGRTGFLRIALVVLLALIGAGICVIGIRGSGSNNPDSLAFIVTGLGTMVLLSAVIVAGPLLVGPANQVLGVMPRWVFGVPAKLASANAVRNPKRTAATTAALMIGVTIVTMITATATSAKETVTSKIQERYPADYAIGTSTDDRLLPVALPQQLRASPQIESVITTTRTRLTVGSDSADVTAVDTDAINTALTPSTVNGDLNQLTTTGTIAMLRSTAQHFNVKLGDQIPVSSDSGKQLLTLVATYDIDDQHPAPPVAMTGDTLAKVAPAVTGYSRILVKAKPGVSPQDSQAVVDKLTDPIPVAKVDSVAANKTEVSSQVDSMLGMMWALVGLAVVIALFGIANTLSLSVLERTRESALLRALGLTRGQLRLMLLIEAALMGMLGAVLGVVLGGGFAYLVLQSISSKDLHMNVSLPVGQLVVLVVVAVVAALISALLPARRAARTPMVAGMAET</sequence>
<dbReference type="Pfam" id="PF02687">
    <property type="entry name" value="FtsX"/>
    <property type="match status" value="2"/>
</dbReference>
<feature type="transmembrane region" description="Helical" evidence="7">
    <location>
        <begin position="490"/>
        <end position="509"/>
    </location>
</feature>
<feature type="transmembrane region" description="Helical" evidence="7">
    <location>
        <begin position="802"/>
        <end position="826"/>
    </location>
</feature>
<gene>
    <name evidence="10" type="ORF">ACFSXZ_00135</name>
</gene>
<dbReference type="PANTHER" id="PTHR30572:SF4">
    <property type="entry name" value="ABC TRANSPORTER PERMEASE YTRF"/>
    <property type="match status" value="1"/>
</dbReference>
<evidence type="ECO:0000313" key="11">
    <source>
        <dbReference type="Proteomes" id="UP001597417"/>
    </source>
</evidence>
<name>A0ABW5FI96_9PSEU</name>
<evidence type="ECO:0000256" key="3">
    <source>
        <dbReference type="ARBA" id="ARBA00022692"/>
    </source>
</evidence>
<feature type="transmembrane region" description="Helical" evidence="7">
    <location>
        <begin position="715"/>
        <end position="740"/>
    </location>
</feature>
<feature type="transmembrane region" description="Helical" evidence="7">
    <location>
        <begin position="345"/>
        <end position="367"/>
    </location>
</feature>
<feature type="domain" description="MacB-like periplasmic core" evidence="9">
    <location>
        <begin position="17"/>
        <end position="220"/>
    </location>
</feature>
<evidence type="ECO:0000256" key="2">
    <source>
        <dbReference type="ARBA" id="ARBA00022475"/>
    </source>
</evidence>